<dbReference type="PANTHER" id="PTHR47665">
    <property type="entry name" value="HISTONE DEACETYLASE-LIKE PROTEIN"/>
    <property type="match status" value="1"/>
</dbReference>
<evidence type="ECO:0000313" key="5">
    <source>
        <dbReference type="Proteomes" id="UP001530377"/>
    </source>
</evidence>
<dbReference type="GO" id="GO:0008270">
    <property type="term" value="F:zinc ion binding"/>
    <property type="evidence" value="ECO:0007669"/>
    <property type="project" value="UniProtKB-KW"/>
</dbReference>
<dbReference type="SUPFAM" id="SSF57850">
    <property type="entry name" value="RING/U-box"/>
    <property type="match status" value="1"/>
</dbReference>
<evidence type="ECO:0000313" key="4">
    <source>
        <dbReference type="EMBL" id="KAL3827303.1"/>
    </source>
</evidence>
<feature type="compositionally biased region" description="Low complexity" evidence="2">
    <location>
        <begin position="1"/>
        <end position="15"/>
    </location>
</feature>
<evidence type="ECO:0000256" key="1">
    <source>
        <dbReference type="PROSITE-ProRule" id="PRU00502"/>
    </source>
</evidence>
<protein>
    <recommendedName>
        <fullName evidence="3">UBP-type domain-containing protein</fullName>
    </recommendedName>
</protein>
<dbReference type="InterPro" id="IPR013083">
    <property type="entry name" value="Znf_RING/FYVE/PHD"/>
</dbReference>
<comment type="caution">
    <text evidence="4">The sequence shown here is derived from an EMBL/GenBank/DDBJ whole genome shotgun (WGS) entry which is preliminary data.</text>
</comment>
<proteinExistence type="predicted"/>
<dbReference type="PROSITE" id="PS50271">
    <property type="entry name" value="ZF_UBP"/>
    <property type="match status" value="1"/>
</dbReference>
<sequence length="403" mass="44452">MVPTPSSAAPASTTYADDDDDSATVAIDAAAASSTTASSVARSVDIGGSTRATTMTPAKDDDDDDDSPPPSPRLVREVRILDRLTSVYGFPYRLAMEAIEGCGSLPADDNYDDDVFVAACYNWILDNHDECDGAMDNGGPVIPKMDCPHVCDHAKFRIFDVGEDGTMSEIVIVNDDERGSTIVTQTSEGGVFPRPRPGDVRPHNLMNVECQYHRDDDRRRRMRERRRCMREHGEVKGGITPVVGRLKSDDADYDGADAYRGDGKDNNNTKHHTPCPKGMNWLCLECGVVMCSRYANGHAKTHYEITREEEEEEEAIVLAREDGGKEVRDAEGHCIAVCLADLSVWCYGCNAYLRHSKLDVLTRYLEGLKFGDIDAYIVMTNPNCPDERMSIGRDFTYSAIAPE</sequence>
<evidence type="ECO:0000259" key="3">
    <source>
        <dbReference type="PROSITE" id="PS50271"/>
    </source>
</evidence>
<dbReference type="AlphaFoldDB" id="A0ABD3SS83"/>
<gene>
    <name evidence="4" type="ORF">ACHAXA_005049</name>
</gene>
<accession>A0ABD3SS83</accession>
<name>A0ABD3SS83_9STRA</name>
<feature type="domain" description="UBP-type" evidence="3">
    <location>
        <begin position="238"/>
        <end position="372"/>
    </location>
</feature>
<organism evidence="4 5">
    <name type="scientific">Cyclostephanos tholiformis</name>
    <dbReference type="NCBI Taxonomy" id="382380"/>
    <lineage>
        <taxon>Eukaryota</taxon>
        <taxon>Sar</taxon>
        <taxon>Stramenopiles</taxon>
        <taxon>Ochrophyta</taxon>
        <taxon>Bacillariophyta</taxon>
        <taxon>Coscinodiscophyceae</taxon>
        <taxon>Thalassiosirophycidae</taxon>
        <taxon>Stephanodiscales</taxon>
        <taxon>Stephanodiscaceae</taxon>
        <taxon>Cyclostephanos</taxon>
    </lineage>
</organism>
<keyword evidence="1" id="KW-0863">Zinc-finger</keyword>
<dbReference type="EMBL" id="JALLPB020000005">
    <property type="protein sequence ID" value="KAL3827303.1"/>
    <property type="molecule type" value="Genomic_DNA"/>
</dbReference>
<reference evidence="4 5" key="1">
    <citation type="submission" date="2024-10" db="EMBL/GenBank/DDBJ databases">
        <title>Updated reference genomes for cyclostephanoid diatoms.</title>
        <authorList>
            <person name="Roberts W.R."/>
            <person name="Alverson A.J."/>
        </authorList>
    </citation>
    <scope>NUCLEOTIDE SEQUENCE [LARGE SCALE GENOMIC DNA]</scope>
    <source>
        <strain evidence="4 5">AJA228-03</strain>
    </source>
</reference>
<dbReference type="Proteomes" id="UP001530377">
    <property type="component" value="Unassembled WGS sequence"/>
</dbReference>
<dbReference type="PANTHER" id="PTHR47665:SF1">
    <property type="entry name" value="HISTONE DEACETYLASE-LIKE PROTEIN"/>
    <property type="match status" value="1"/>
</dbReference>
<dbReference type="Pfam" id="PF02148">
    <property type="entry name" value="zf-UBP"/>
    <property type="match status" value="1"/>
</dbReference>
<keyword evidence="1" id="KW-0479">Metal-binding</keyword>
<keyword evidence="1" id="KW-0862">Zinc</keyword>
<keyword evidence="5" id="KW-1185">Reference proteome</keyword>
<feature type="region of interest" description="Disordered" evidence="2">
    <location>
        <begin position="33"/>
        <end position="73"/>
    </location>
</feature>
<evidence type="ECO:0000256" key="2">
    <source>
        <dbReference type="SAM" id="MobiDB-lite"/>
    </source>
</evidence>
<feature type="region of interest" description="Disordered" evidence="2">
    <location>
        <begin position="1"/>
        <end position="20"/>
    </location>
</feature>
<dbReference type="InterPro" id="IPR001607">
    <property type="entry name" value="Znf_UBP"/>
</dbReference>
<dbReference type="Gene3D" id="3.30.40.10">
    <property type="entry name" value="Zinc/RING finger domain, C3HC4 (zinc finger)"/>
    <property type="match status" value="1"/>
</dbReference>